<name>A0A6C0DDH0_9ZZZZ</name>
<dbReference type="EMBL" id="MN739598">
    <property type="protein sequence ID" value="QHT14968.1"/>
    <property type="molecule type" value="Genomic_DNA"/>
</dbReference>
<evidence type="ECO:0000313" key="2">
    <source>
        <dbReference type="EMBL" id="QHT14968.1"/>
    </source>
</evidence>
<feature type="transmembrane region" description="Helical" evidence="1">
    <location>
        <begin position="81"/>
        <end position="97"/>
    </location>
</feature>
<dbReference type="AlphaFoldDB" id="A0A6C0DDH0"/>
<feature type="transmembrane region" description="Helical" evidence="1">
    <location>
        <begin position="50"/>
        <end position="69"/>
    </location>
</feature>
<organism evidence="2">
    <name type="scientific">viral metagenome</name>
    <dbReference type="NCBI Taxonomy" id="1070528"/>
    <lineage>
        <taxon>unclassified sequences</taxon>
        <taxon>metagenomes</taxon>
        <taxon>organismal metagenomes</taxon>
    </lineage>
</organism>
<proteinExistence type="predicted"/>
<accession>A0A6C0DDH0</accession>
<keyword evidence="1" id="KW-0472">Membrane</keyword>
<reference evidence="2" key="1">
    <citation type="journal article" date="2020" name="Nature">
        <title>Giant virus diversity and host interactions through global metagenomics.</title>
        <authorList>
            <person name="Schulz F."/>
            <person name="Roux S."/>
            <person name="Paez-Espino D."/>
            <person name="Jungbluth S."/>
            <person name="Walsh D.A."/>
            <person name="Denef V.J."/>
            <person name="McMahon K.D."/>
            <person name="Konstantinidis K.T."/>
            <person name="Eloe-Fadrosh E.A."/>
            <person name="Kyrpides N.C."/>
            <person name="Woyke T."/>
        </authorList>
    </citation>
    <scope>NUCLEOTIDE SEQUENCE</scope>
    <source>
        <strain evidence="2">GVMAG-M-3300023174-144</strain>
    </source>
</reference>
<evidence type="ECO:0000256" key="1">
    <source>
        <dbReference type="SAM" id="Phobius"/>
    </source>
</evidence>
<feature type="transmembrane region" description="Helical" evidence="1">
    <location>
        <begin position="103"/>
        <end position="123"/>
    </location>
</feature>
<feature type="transmembrane region" description="Helical" evidence="1">
    <location>
        <begin position="21"/>
        <end position="44"/>
    </location>
</feature>
<sequence>MRKNEEKINKKTKKQKKQKKKTNCLTNINVLFFSSFIFITNIISAYYKNYYMYSFLFTCLTITSLIVHTNDNIYTNFIDKVSVLSIVTYGSFVLFNKCMNEDSYVIIPAGVFILFLLCIYLYIYGYCNKMYCFHRKKCIASKYHMLLHIISSVGHHFIIFM</sequence>
<protein>
    <submittedName>
        <fullName evidence="2">Uncharacterized protein</fullName>
    </submittedName>
</protein>
<keyword evidence="1" id="KW-0812">Transmembrane</keyword>
<keyword evidence="1" id="KW-1133">Transmembrane helix</keyword>